<feature type="compositionally biased region" description="Basic and acidic residues" evidence="2">
    <location>
        <begin position="150"/>
        <end position="159"/>
    </location>
</feature>
<evidence type="ECO:0000313" key="4">
    <source>
        <dbReference type="EMBL" id="AMD92528.1"/>
    </source>
</evidence>
<dbReference type="RefSeq" id="WP_066604134.1">
    <property type="nucleotide sequence ID" value="NZ_CP014230.1"/>
</dbReference>
<dbReference type="KEGG" id="doa:AXF15_04985"/>
<protein>
    <submittedName>
        <fullName evidence="4">MerR family transcriptional regulator</fullName>
    </submittedName>
</protein>
<evidence type="ECO:0000259" key="3">
    <source>
        <dbReference type="PROSITE" id="PS50937"/>
    </source>
</evidence>
<dbReference type="STRING" id="888061.AXF15_04985"/>
<dbReference type="Pfam" id="PF13411">
    <property type="entry name" value="MerR_1"/>
    <property type="match status" value="1"/>
</dbReference>
<name>A0A0X8JPI6_9BACT</name>
<dbReference type="InterPro" id="IPR047057">
    <property type="entry name" value="MerR_fam"/>
</dbReference>
<dbReference type="OrthoDB" id="9792348at2"/>
<dbReference type="Proteomes" id="UP000063964">
    <property type="component" value="Chromosome"/>
</dbReference>
<dbReference type="SMART" id="SM00422">
    <property type="entry name" value="HTH_MERR"/>
    <property type="match status" value="1"/>
</dbReference>
<reference evidence="5" key="1">
    <citation type="submission" date="2016-02" db="EMBL/GenBank/DDBJ databases">
        <authorList>
            <person name="Holder M.E."/>
            <person name="Ajami N.J."/>
            <person name="Petrosino J.F."/>
        </authorList>
    </citation>
    <scope>NUCLEOTIDE SEQUENCE [LARGE SCALE GENOMIC DNA]</scope>
    <source>
        <strain evidence="5">DSM 12838</strain>
    </source>
</reference>
<feature type="region of interest" description="Disordered" evidence="2">
    <location>
        <begin position="138"/>
        <end position="159"/>
    </location>
</feature>
<dbReference type="SUPFAM" id="SSF46955">
    <property type="entry name" value="Putative DNA-binding domain"/>
    <property type="match status" value="1"/>
</dbReference>
<dbReference type="Gene3D" id="1.10.1660.10">
    <property type="match status" value="1"/>
</dbReference>
<accession>A0A0X8JPI6</accession>
<dbReference type="PANTHER" id="PTHR30204">
    <property type="entry name" value="REDOX-CYCLING DRUG-SENSING TRANSCRIPTIONAL ACTIVATOR SOXR"/>
    <property type="match status" value="1"/>
</dbReference>
<sequence>MKIGELARRAGCQVPTVRYYEQEGLLGAPRRTEQNYRVYGEEDVERLQFIRHCREHQISLEEIRQLLDYRDEPRRDCTWVTELIGTRITAVDKQIQSLVRLKKYLEELRGKCSGGGSAGGCGIMRSLGDMALCPCSGGKKGPAQSCGEPQGKKPAENGG</sequence>
<keyword evidence="1" id="KW-0238">DNA-binding</keyword>
<dbReference type="PANTHER" id="PTHR30204:SF92">
    <property type="entry name" value="HTH-TYPE TRANSCRIPTIONAL REGULATOR ZNTR"/>
    <property type="match status" value="1"/>
</dbReference>
<dbReference type="GO" id="GO:0003677">
    <property type="term" value="F:DNA binding"/>
    <property type="evidence" value="ECO:0007669"/>
    <property type="project" value="UniProtKB-KW"/>
</dbReference>
<evidence type="ECO:0000256" key="2">
    <source>
        <dbReference type="SAM" id="MobiDB-lite"/>
    </source>
</evidence>
<feature type="domain" description="HTH merR-type" evidence="3">
    <location>
        <begin position="1"/>
        <end position="69"/>
    </location>
</feature>
<dbReference type="InterPro" id="IPR000551">
    <property type="entry name" value="MerR-type_HTH_dom"/>
</dbReference>
<dbReference type="InterPro" id="IPR009061">
    <property type="entry name" value="DNA-bd_dom_put_sf"/>
</dbReference>
<dbReference type="PRINTS" id="PR00040">
    <property type="entry name" value="HTHMERR"/>
</dbReference>
<gene>
    <name evidence="4" type="ORF">AXF15_04985</name>
</gene>
<evidence type="ECO:0000313" key="5">
    <source>
        <dbReference type="Proteomes" id="UP000063964"/>
    </source>
</evidence>
<dbReference type="EMBL" id="CP014230">
    <property type="protein sequence ID" value="AMD92528.1"/>
    <property type="molecule type" value="Genomic_DNA"/>
</dbReference>
<dbReference type="PROSITE" id="PS50937">
    <property type="entry name" value="HTH_MERR_2"/>
    <property type="match status" value="1"/>
</dbReference>
<keyword evidence="5" id="KW-1185">Reference proteome</keyword>
<dbReference type="AlphaFoldDB" id="A0A0X8JPI6"/>
<organism evidence="4 5">
    <name type="scientific">Desulfomicrobium orale DSM 12838</name>
    <dbReference type="NCBI Taxonomy" id="888061"/>
    <lineage>
        <taxon>Bacteria</taxon>
        <taxon>Pseudomonadati</taxon>
        <taxon>Thermodesulfobacteriota</taxon>
        <taxon>Desulfovibrionia</taxon>
        <taxon>Desulfovibrionales</taxon>
        <taxon>Desulfomicrobiaceae</taxon>
        <taxon>Desulfomicrobium</taxon>
    </lineage>
</organism>
<proteinExistence type="predicted"/>
<dbReference type="GO" id="GO:0003700">
    <property type="term" value="F:DNA-binding transcription factor activity"/>
    <property type="evidence" value="ECO:0007669"/>
    <property type="project" value="InterPro"/>
</dbReference>
<evidence type="ECO:0000256" key="1">
    <source>
        <dbReference type="ARBA" id="ARBA00023125"/>
    </source>
</evidence>